<organism evidence="6 7">
    <name type="scientific">Dokdonia donghaensis DSW-1</name>
    <dbReference type="NCBI Taxonomy" id="1300343"/>
    <lineage>
        <taxon>Bacteria</taxon>
        <taxon>Pseudomonadati</taxon>
        <taxon>Bacteroidota</taxon>
        <taxon>Flavobacteriia</taxon>
        <taxon>Flavobacteriales</taxon>
        <taxon>Flavobacteriaceae</taxon>
        <taxon>Dokdonia</taxon>
    </lineage>
</organism>
<feature type="transmembrane region" description="Helical" evidence="5">
    <location>
        <begin position="414"/>
        <end position="435"/>
    </location>
</feature>
<comment type="subcellular location">
    <subcellularLocation>
        <location evidence="1">Membrane</location>
        <topology evidence="1">Multi-pass membrane protein</topology>
    </subcellularLocation>
</comment>
<dbReference type="InterPro" id="IPR002797">
    <property type="entry name" value="Polysacc_synth"/>
</dbReference>
<dbReference type="OrthoDB" id="9815702at2"/>
<evidence type="ECO:0000256" key="3">
    <source>
        <dbReference type="ARBA" id="ARBA00022989"/>
    </source>
</evidence>
<evidence type="ECO:0000313" key="7">
    <source>
        <dbReference type="Proteomes" id="UP000030140"/>
    </source>
</evidence>
<proteinExistence type="predicted"/>
<feature type="transmembrane region" description="Helical" evidence="5">
    <location>
        <begin position="212"/>
        <end position="231"/>
    </location>
</feature>
<feature type="transmembrane region" description="Helical" evidence="5">
    <location>
        <begin position="246"/>
        <end position="271"/>
    </location>
</feature>
<evidence type="ECO:0000256" key="5">
    <source>
        <dbReference type="SAM" id="Phobius"/>
    </source>
</evidence>
<keyword evidence="4 5" id="KW-0472">Membrane</keyword>
<evidence type="ECO:0000256" key="2">
    <source>
        <dbReference type="ARBA" id="ARBA00022692"/>
    </source>
</evidence>
<accession>A0A0A2GZ34</accession>
<dbReference type="AlphaFoldDB" id="A0A0A2GZ34"/>
<keyword evidence="3 5" id="KW-1133">Transmembrane helix</keyword>
<feature type="transmembrane region" description="Helical" evidence="5">
    <location>
        <begin position="48"/>
        <end position="70"/>
    </location>
</feature>
<dbReference type="PANTHER" id="PTHR43424:SF1">
    <property type="entry name" value="LOCUS PUTATIVE PROTEIN 1-RELATED"/>
    <property type="match status" value="1"/>
</dbReference>
<feature type="transmembrane region" description="Helical" evidence="5">
    <location>
        <begin position="358"/>
        <end position="379"/>
    </location>
</feature>
<feature type="transmembrane region" description="Helical" evidence="5">
    <location>
        <begin position="385"/>
        <end position="407"/>
    </location>
</feature>
<dbReference type="EMBL" id="JSAQ01000001">
    <property type="protein sequence ID" value="KGO05695.1"/>
    <property type="molecule type" value="Genomic_DNA"/>
</dbReference>
<feature type="transmembrane region" description="Helical" evidence="5">
    <location>
        <begin position="326"/>
        <end position="346"/>
    </location>
</feature>
<keyword evidence="2 5" id="KW-0812">Transmembrane</keyword>
<dbReference type="KEGG" id="ddo:I597_2187"/>
<feature type="transmembrane region" description="Helical" evidence="5">
    <location>
        <begin position="292"/>
        <end position="320"/>
    </location>
</feature>
<dbReference type="Pfam" id="PF01943">
    <property type="entry name" value="Polysacc_synt"/>
    <property type="match status" value="1"/>
</dbReference>
<dbReference type="InterPro" id="IPR052556">
    <property type="entry name" value="PolySynth_Transporter"/>
</dbReference>
<evidence type="ECO:0000256" key="1">
    <source>
        <dbReference type="ARBA" id="ARBA00004141"/>
    </source>
</evidence>
<feature type="transmembrane region" description="Helical" evidence="5">
    <location>
        <begin position="441"/>
        <end position="461"/>
    </location>
</feature>
<feature type="transmembrane region" description="Helical" evidence="5">
    <location>
        <begin position="151"/>
        <end position="170"/>
    </location>
</feature>
<feature type="transmembrane region" description="Helical" evidence="5">
    <location>
        <begin position="176"/>
        <end position="200"/>
    </location>
</feature>
<sequence>MDQTTKSPSLASNFLFSLLLNISKIAAPILIIPYVYRQVIPEDMGRLQLALTVMTYFYVVGDLGTYIYGFREVCHLRQNRAKLNNFFTHLFFVRTIINLLALISFIVYANYIGFQEINPVYYTIAGIQIFGTFFNVEWVFEGLEKFKFISIKTLVLRFLIIIFTFIFINGESADELYLLSICGFILLNNLISFVNVFKYVSFTRIKRLNFGHLKRMIIIFFMINWTLLYFQLDKLILGEKKNYFDIIIYVLGERVVLLCASVIFSFIMVVTPKLTMYLKDSPEAYHVGLKKTFEFICLLLFPFCCFIVISSAEILLILGGESYQDGIVLFTIFCSYIILYIFMESLKTNVFLVLRKESLYFVIILIAGILNLLFKYFFFEALSSIQILFSTLIVIALCLLVLFMIVYKKFNITVFSKVAVSYFLYSIPLYMLYFVQWENSYISLVFNGLSIVLFFGVVLYFNKDVMLIKIFEIIKHLAVFQKWNKLS</sequence>
<feature type="transmembrane region" description="Helical" evidence="5">
    <location>
        <begin position="12"/>
        <end position="36"/>
    </location>
</feature>
<evidence type="ECO:0000313" key="6">
    <source>
        <dbReference type="EMBL" id="KGO05695.1"/>
    </source>
</evidence>
<comment type="caution">
    <text evidence="6">The sequence shown here is derived from an EMBL/GenBank/DDBJ whole genome shotgun (WGS) entry which is preliminary data.</text>
</comment>
<gene>
    <name evidence="6" type="ORF">NV36_01735</name>
</gene>
<feature type="transmembrane region" description="Helical" evidence="5">
    <location>
        <begin position="120"/>
        <end position="139"/>
    </location>
</feature>
<reference evidence="6 7" key="1">
    <citation type="submission" date="2014-10" db="EMBL/GenBank/DDBJ databases">
        <title>Draft genome sequence of the proteorhodopsin-containing marine bacterium Dokdonia donghaensis.</title>
        <authorList>
            <person name="Gomez-Consarnau L."/>
            <person name="Gonzalez J.M."/>
            <person name="Riedel T."/>
            <person name="Jaenicke S."/>
            <person name="Wagner-Doebler I."/>
            <person name="Fuhrman J.A."/>
        </authorList>
    </citation>
    <scope>NUCLEOTIDE SEQUENCE [LARGE SCALE GENOMIC DNA]</scope>
    <source>
        <strain evidence="6 7">DSW-1</strain>
    </source>
</reference>
<dbReference type="Proteomes" id="UP000030140">
    <property type="component" value="Unassembled WGS sequence"/>
</dbReference>
<dbReference type="GO" id="GO:0016020">
    <property type="term" value="C:membrane"/>
    <property type="evidence" value="ECO:0007669"/>
    <property type="project" value="UniProtKB-SubCell"/>
</dbReference>
<keyword evidence="7" id="KW-1185">Reference proteome</keyword>
<protein>
    <recommendedName>
        <fullName evidence="8">Polysaccharide biosynthesis protein C-terminal domain-containing protein</fullName>
    </recommendedName>
</protein>
<evidence type="ECO:0008006" key="8">
    <source>
        <dbReference type="Google" id="ProtNLM"/>
    </source>
</evidence>
<feature type="transmembrane region" description="Helical" evidence="5">
    <location>
        <begin position="91"/>
        <end position="114"/>
    </location>
</feature>
<dbReference type="PANTHER" id="PTHR43424">
    <property type="entry name" value="LOCUS PUTATIVE PROTEIN 1-RELATED"/>
    <property type="match status" value="1"/>
</dbReference>
<evidence type="ECO:0000256" key="4">
    <source>
        <dbReference type="ARBA" id="ARBA00023136"/>
    </source>
</evidence>
<dbReference type="RefSeq" id="WP_035324734.1">
    <property type="nucleotide sequence ID" value="NZ_CP015125.1"/>
</dbReference>
<dbReference type="PATRIC" id="fig|1300343.5.peg.2205"/>
<name>A0A0A2GZ34_9FLAO</name>